<dbReference type="SUPFAM" id="SSF160544">
    <property type="entry name" value="EscU C-terminal domain-like"/>
    <property type="match status" value="1"/>
</dbReference>
<organism evidence="3 4">
    <name type="scientific">Pseudoduganella lutea</name>
    <dbReference type="NCBI Taxonomy" id="321985"/>
    <lineage>
        <taxon>Bacteria</taxon>
        <taxon>Pseudomonadati</taxon>
        <taxon>Pseudomonadota</taxon>
        <taxon>Betaproteobacteria</taxon>
        <taxon>Burkholderiales</taxon>
        <taxon>Oxalobacteraceae</taxon>
        <taxon>Telluria group</taxon>
        <taxon>Pseudoduganella</taxon>
    </lineage>
</organism>
<evidence type="ECO:0000313" key="3">
    <source>
        <dbReference type="EMBL" id="QBE64851.1"/>
    </source>
</evidence>
<dbReference type="AlphaFoldDB" id="A0A4P6KZZ0"/>
<evidence type="ECO:0000313" key="4">
    <source>
        <dbReference type="Proteomes" id="UP000290637"/>
    </source>
</evidence>
<dbReference type="KEGG" id="plue:EWM63_19160"/>
<accession>A0A4P6KZZ0</accession>
<feature type="region of interest" description="Disordered" evidence="2">
    <location>
        <begin position="99"/>
        <end position="126"/>
    </location>
</feature>
<keyword evidence="4" id="KW-1185">Reference proteome</keyword>
<dbReference type="PANTHER" id="PTHR30531:SF12">
    <property type="entry name" value="FLAGELLAR BIOSYNTHETIC PROTEIN FLHB"/>
    <property type="match status" value="1"/>
</dbReference>
<dbReference type="InterPro" id="IPR029025">
    <property type="entry name" value="T3SS_substrate_exporter_C"/>
</dbReference>
<dbReference type="GO" id="GO:0005886">
    <property type="term" value="C:plasma membrane"/>
    <property type="evidence" value="ECO:0007669"/>
    <property type="project" value="TreeGrafter"/>
</dbReference>
<evidence type="ECO:0000256" key="1">
    <source>
        <dbReference type="ARBA" id="ARBA00010690"/>
    </source>
</evidence>
<comment type="similarity">
    <text evidence="1">Belongs to the type III secretion exporter family.</text>
</comment>
<gene>
    <name evidence="3" type="ORF">EWM63_19160</name>
</gene>
<dbReference type="Pfam" id="PF01312">
    <property type="entry name" value="Bac_export_2"/>
    <property type="match status" value="1"/>
</dbReference>
<dbReference type="EMBL" id="CP035913">
    <property type="protein sequence ID" value="QBE64851.1"/>
    <property type="molecule type" value="Genomic_DNA"/>
</dbReference>
<evidence type="ECO:0000256" key="2">
    <source>
        <dbReference type="SAM" id="MobiDB-lite"/>
    </source>
</evidence>
<feature type="compositionally biased region" description="Pro residues" evidence="2">
    <location>
        <begin position="103"/>
        <end position="118"/>
    </location>
</feature>
<dbReference type="Proteomes" id="UP000290637">
    <property type="component" value="Chromosome"/>
</dbReference>
<dbReference type="PANTHER" id="PTHR30531">
    <property type="entry name" value="FLAGELLAR BIOSYNTHETIC PROTEIN FLHB"/>
    <property type="match status" value="1"/>
</dbReference>
<dbReference type="Gene3D" id="3.40.1690.10">
    <property type="entry name" value="secretion proteins EscU"/>
    <property type="match status" value="1"/>
</dbReference>
<keyword evidence="3" id="KW-0282">Flagellum</keyword>
<dbReference type="GO" id="GO:0009306">
    <property type="term" value="P:protein secretion"/>
    <property type="evidence" value="ECO:0007669"/>
    <property type="project" value="InterPro"/>
</dbReference>
<name>A0A4P6KZZ0_9BURK</name>
<dbReference type="OrthoDB" id="5244399at2"/>
<dbReference type="RefSeq" id="WP_130187966.1">
    <property type="nucleotide sequence ID" value="NZ_CP035913.1"/>
</dbReference>
<reference evidence="3 4" key="1">
    <citation type="submission" date="2019-02" db="EMBL/GenBank/DDBJ databases">
        <title>Draft Genome Sequences of Six Type Strains of the Genus Massilia.</title>
        <authorList>
            <person name="Miess H."/>
            <person name="Frediansyhah A."/>
            <person name="Gross H."/>
        </authorList>
    </citation>
    <scope>NUCLEOTIDE SEQUENCE [LARGE SCALE GENOMIC DNA]</scope>
    <source>
        <strain evidence="3 4">DSM 17473</strain>
    </source>
</reference>
<protein>
    <submittedName>
        <fullName evidence="3">Flagellar biosynthetic protein FlhB</fullName>
    </submittedName>
</protein>
<keyword evidence="3" id="KW-0969">Cilium</keyword>
<dbReference type="InterPro" id="IPR006135">
    <property type="entry name" value="T3SS_substrate_exporter"/>
</dbReference>
<proteinExistence type="inferred from homology"/>
<sequence length="126" mass="13540">MKRDDSPKRDEAPKRPYQNAVALAYRNGEGAPKVVAKGRGLVAEQIIAVAAEAGVYVHESKELVSLLMDIDLDRQIPPTLYRVIAELLAWLYHIEAAKKSGTAPPPAPDTEAALPPPTSTTTSGEP</sequence>
<keyword evidence="3" id="KW-0966">Cell projection</keyword>